<dbReference type="InterPro" id="IPR001926">
    <property type="entry name" value="TrpB-like_PALP"/>
</dbReference>
<sequence>MNDSWLNDPAQLWSDYRPTRLLDLPELAQHCGVRRVLAKAENERPLGNFKVLGGMVAGLRALSRLTGARSLEQLRQACGGRATRPRLICASDGNHGLSVSAAAQRAGAAARVYLPAAVSPARAARIRALGGEVVRVDGSYDDAVLAAHAAAARGDGVLIADTSADPADPVVADVMAGYGLIARELHAQLRERAHERPSHVFVQAGVGGLAAAMAEGLHAQLRLPARIVAVEPRSAACLAHALARAAPVRIDGDLDTCAEMLSCGLASASALAVLQRHRVSALSVDEAQLSAAPALLRAGGGPDSSASGAAGWAGLLHATADPALRDAHGLDADSSVLLLITEGAMRE</sequence>
<dbReference type="Gene3D" id="3.40.50.1100">
    <property type="match status" value="2"/>
</dbReference>
<gene>
    <name evidence="4" type="ORF">MOV92_20165</name>
</gene>
<dbReference type="EMBL" id="CP093547">
    <property type="protein sequence ID" value="UNP28772.1"/>
    <property type="molecule type" value="Genomic_DNA"/>
</dbReference>
<evidence type="ECO:0000313" key="4">
    <source>
        <dbReference type="EMBL" id="UNP28772.1"/>
    </source>
</evidence>
<dbReference type="InterPro" id="IPR036052">
    <property type="entry name" value="TrpB-like_PALP_sf"/>
</dbReference>
<comment type="cofactor">
    <cofactor evidence="1">
        <name>pyridoxal 5'-phosphate</name>
        <dbReference type="ChEBI" id="CHEBI:597326"/>
    </cofactor>
</comment>
<dbReference type="Pfam" id="PF00291">
    <property type="entry name" value="PALP"/>
    <property type="match status" value="1"/>
</dbReference>
<accession>A0ABY3X864</accession>
<evidence type="ECO:0000256" key="1">
    <source>
        <dbReference type="ARBA" id="ARBA00001933"/>
    </source>
</evidence>
<name>A0ABY3X864_9GAMM</name>
<feature type="domain" description="Tryptophan synthase beta chain-like PALP" evidence="3">
    <location>
        <begin position="15"/>
        <end position="341"/>
    </location>
</feature>
<evidence type="ECO:0000256" key="2">
    <source>
        <dbReference type="ARBA" id="ARBA00022898"/>
    </source>
</evidence>
<keyword evidence="2" id="KW-0663">Pyridoxal phosphate</keyword>
<dbReference type="SUPFAM" id="SSF53686">
    <property type="entry name" value="Tryptophan synthase beta subunit-like PLP-dependent enzymes"/>
    <property type="match status" value="1"/>
</dbReference>
<dbReference type="Proteomes" id="UP000829194">
    <property type="component" value="Chromosome"/>
</dbReference>
<dbReference type="PANTHER" id="PTHR42937">
    <property type="match status" value="1"/>
</dbReference>
<proteinExistence type="predicted"/>
<reference evidence="4 5" key="1">
    <citation type="submission" date="2022-03" db="EMBL/GenBank/DDBJ databases">
        <title>Complete genome sequence of Lysobacter capsici VKM B-2533 and Lysobacter gummosus 10.1.1, promising sources of lytic agents.</title>
        <authorList>
            <person name="Tarlachkov S.V."/>
            <person name="Kudryakova I.V."/>
            <person name="Afoshin A.S."/>
            <person name="Leontyevskaya E.A."/>
            <person name="Leontyevskaya N.V."/>
        </authorList>
    </citation>
    <scope>NUCLEOTIDE SEQUENCE [LARGE SCALE GENOMIC DNA]</scope>
    <source>
        <strain evidence="4 5">10.1.1</strain>
    </source>
</reference>
<evidence type="ECO:0000259" key="3">
    <source>
        <dbReference type="Pfam" id="PF00291"/>
    </source>
</evidence>
<keyword evidence="5" id="KW-1185">Reference proteome</keyword>
<dbReference type="PANTHER" id="PTHR42937:SF1">
    <property type="entry name" value="DIAMINOPROPIONATE AMMONIA-LYASE"/>
    <property type="match status" value="1"/>
</dbReference>
<dbReference type="RefSeq" id="WP_057944323.1">
    <property type="nucleotide sequence ID" value="NZ_CP011131.1"/>
</dbReference>
<dbReference type="CDD" id="cd00640">
    <property type="entry name" value="Trp-synth-beta_II"/>
    <property type="match status" value="1"/>
</dbReference>
<protein>
    <submittedName>
        <fullName evidence="4">Pyridoxal-phosphate dependent enzyme</fullName>
    </submittedName>
</protein>
<organism evidence="4 5">
    <name type="scientific">Lysobacter gummosus</name>
    <dbReference type="NCBI Taxonomy" id="262324"/>
    <lineage>
        <taxon>Bacteria</taxon>
        <taxon>Pseudomonadati</taxon>
        <taxon>Pseudomonadota</taxon>
        <taxon>Gammaproteobacteria</taxon>
        <taxon>Lysobacterales</taxon>
        <taxon>Lysobacteraceae</taxon>
        <taxon>Lysobacter</taxon>
    </lineage>
</organism>
<evidence type="ECO:0000313" key="5">
    <source>
        <dbReference type="Proteomes" id="UP000829194"/>
    </source>
</evidence>